<dbReference type="InterPro" id="IPR050490">
    <property type="entry name" value="Bact_solute-bd_prot1"/>
</dbReference>
<accession>A0AA97D979</accession>
<reference evidence="2" key="2">
    <citation type="submission" date="2024-06" db="EMBL/GenBank/DDBJ databases">
        <title>Caproicibacterium argilliputei sp. nov, a novel caproic acid producing anaerobic bacterium isolated from pit mud.</title>
        <authorList>
            <person name="Xia S."/>
        </authorList>
    </citation>
    <scope>NUCLEOTIDE SEQUENCE</scope>
    <source>
        <strain evidence="2">ZCY20-5</strain>
    </source>
</reference>
<organism evidence="2 3">
    <name type="scientific">Caproicibacterium argilliputei</name>
    <dbReference type="NCBI Taxonomy" id="3030016"/>
    <lineage>
        <taxon>Bacteria</taxon>
        <taxon>Bacillati</taxon>
        <taxon>Bacillota</taxon>
        <taxon>Clostridia</taxon>
        <taxon>Eubacteriales</taxon>
        <taxon>Oscillospiraceae</taxon>
        <taxon>Caproicibacterium</taxon>
    </lineage>
</organism>
<reference evidence="2" key="1">
    <citation type="submission" date="2023-09" db="EMBL/GenBank/DDBJ databases">
        <authorList>
            <person name="Zeng C."/>
        </authorList>
    </citation>
    <scope>NUCLEOTIDE SEQUENCE</scope>
    <source>
        <strain evidence="2">ZCY20-5</strain>
    </source>
</reference>
<protein>
    <submittedName>
        <fullName evidence="2">Sugar ABC transporter substrate-binding protein</fullName>
    </submittedName>
</protein>
<dbReference type="PANTHER" id="PTHR43649:SF12">
    <property type="entry name" value="DIACETYLCHITOBIOSE BINDING PROTEIN DASA"/>
    <property type="match status" value="1"/>
</dbReference>
<dbReference type="Gene3D" id="3.40.190.10">
    <property type="entry name" value="Periplasmic binding protein-like II"/>
    <property type="match status" value="2"/>
</dbReference>
<keyword evidence="3" id="KW-1185">Reference proteome</keyword>
<dbReference type="RefSeq" id="WP_275845489.1">
    <property type="nucleotide sequence ID" value="NZ_CP135996.1"/>
</dbReference>
<evidence type="ECO:0000256" key="1">
    <source>
        <dbReference type="SAM" id="SignalP"/>
    </source>
</evidence>
<evidence type="ECO:0000313" key="2">
    <source>
        <dbReference type="EMBL" id="WOC31634.1"/>
    </source>
</evidence>
<dbReference type="KEGG" id="carl:PXC00_10485"/>
<dbReference type="Proteomes" id="UP001300604">
    <property type="component" value="Chromosome"/>
</dbReference>
<sequence>MRPAKRLLALAVAASLMVTSMSACGAGGSDSTGSGAKTGSTGTSSVKQFKAFFTVAGTEINDDNEVQQKITDLIGAKCKETWLTGQSDTEAVGTMIAGGEYPDFIEGGGATNALVEAGALIELDNYIDKYPNIKNYFTQQQWDQLKAAHGGHIYYLPQFSVTHDKKTNTIHNDEAFWIQTRVLKWANYPKVTTMDQYFDLIERYLKANPTMKDGTKNIGYTTLTDGGKIFCLNNAPMFLDGYPNDGSCIVDPKTQKVIDYNTSDTAKLYFKKLNGEYKKGVVDPEAFTQKYDQYISKLSTGRVLGMIDQYWDFSSNVNASLKTQKLDEQGCEYVPLPITIKEGIHNQWHTTYSVMNVSSGVGITTSCQDVDGALKFINDLLSPEVVTLRNWGVKGVDYNEDANGMFTRTQAMRNKANDTKYKASHLCSYSYFPNYGGMLLDNKNAATPDEQISEFQSGLSQNMKDTLKAYGAKTFVDMIGDNDAPGAWYPLWTFANTLASDDPAKTASAKIDDTQHQYLPKICMASDFDSAWNSYMTAYKACKPENYFNAAQKEVTSRVNAAKKYETSSSASSK</sequence>
<feature type="signal peptide" evidence="1">
    <location>
        <begin position="1"/>
        <end position="25"/>
    </location>
</feature>
<dbReference type="EMBL" id="CP135996">
    <property type="protein sequence ID" value="WOC31634.1"/>
    <property type="molecule type" value="Genomic_DNA"/>
</dbReference>
<dbReference type="SUPFAM" id="SSF53850">
    <property type="entry name" value="Periplasmic binding protein-like II"/>
    <property type="match status" value="1"/>
</dbReference>
<feature type="chain" id="PRO_5041657378" evidence="1">
    <location>
        <begin position="26"/>
        <end position="574"/>
    </location>
</feature>
<dbReference type="AlphaFoldDB" id="A0AA97D979"/>
<name>A0AA97D979_9FIRM</name>
<keyword evidence="1" id="KW-0732">Signal</keyword>
<dbReference type="PANTHER" id="PTHR43649">
    <property type="entry name" value="ARABINOSE-BINDING PROTEIN-RELATED"/>
    <property type="match status" value="1"/>
</dbReference>
<dbReference type="PROSITE" id="PS51257">
    <property type="entry name" value="PROKAR_LIPOPROTEIN"/>
    <property type="match status" value="1"/>
</dbReference>
<evidence type="ECO:0000313" key="3">
    <source>
        <dbReference type="Proteomes" id="UP001300604"/>
    </source>
</evidence>
<gene>
    <name evidence="2" type="ORF">PXC00_10485</name>
</gene>
<proteinExistence type="predicted"/>